<evidence type="ECO:0000256" key="1">
    <source>
        <dbReference type="ARBA" id="ARBA00004202"/>
    </source>
</evidence>
<keyword evidence="5" id="KW-0777">Teichoic acid biosynthesis</keyword>
<dbReference type="PANTHER" id="PTHR37316:SF3">
    <property type="entry name" value="TEICHOIC ACID GLYCEROL-PHOSPHATE TRANSFERASE"/>
    <property type="match status" value="1"/>
</dbReference>
<keyword evidence="3" id="KW-1003">Cell membrane</keyword>
<keyword evidence="6" id="KW-0472">Membrane</keyword>
<comment type="caution">
    <text evidence="8">The sequence shown here is derived from an EMBL/GenBank/DDBJ whole genome shotgun (WGS) entry which is preliminary data.</text>
</comment>
<evidence type="ECO:0000256" key="7">
    <source>
        <dbReference type="SAM" id="MobiDB-lite"/>
    </source>
</evidence>
<dbReference type="InterPro" id="IPR051612">
    <property type="entry name" value="Teichoic_Acid_Biosynth"/>
</dbReference>
<dbReference type="Gene3D" id="3.90.550.10">
    <property type="entry name" value="Spore Coat Polysaccharide Biosynthesis Protein SpsA, Chain A"/>
    <property type="match status" value="1"/>
</dbReference>
<dbReference type="Gene3D" id="3.40.50.12580">
    <property type="match status" value="1"/>
</dbReference>
<comment type="similarity">
    <text evidence="2">Belongs to the CDP-glycerol glycerophosphotransferase family.</text>
</comment>
<keyword evidence="4" id="KW-0808">Transferase</keyword>
<sequence>MPGPAIIRRLLRRWRHPALSFILVPPGGPEAARAAIRSCLNQSLREIEVIVAAGGIADGAAPAGSVRETAEALASRDSRVRVVDGGARAALEAARSRWALLMGGEDRIEHDGPAALIDSLRRSGSDLAVGGSRVLDGDWTAEPPGPAGRGLRLDDALGLLDAPVPGRLVARTSAWRRLADDALVDPRERAGAALGLLLAARRIDVVDVLVDSRAATEPLSRDRRLEALARTADRLPTLLDGAPGPVRDRVLGALLRDGLLPLALCAPTAGDGWIRSLRALASRLIPGAADPAWAMLPLLDRALLWTLARGPLDELWEVLGSRAEDTACLPLIPDARALTGLAADAPVLGRLTGLPAELLAIRPIDLRVEARATSLAWRDAGTLVIEGWARVPGLDPALAGAPRIELVGGRAGAGGADDGEGGRTASSAVEIETRCAPEADEEAQDPWRGYSAAGFRAALALGEPPEVGALLRVSLSAGAEEISTRLAAPVWMSGSSRSGRSAAWRDADGLLRVGPGRAAPAARPPGESDGIARIARAWIEGERVWMEGPGGDWVEESSARLLLASSRGPVAATMSPAPAPGRGGPVPEGDDGAAPAWRAWIPLDDPGIPLGASWLRWALPDGAGADCAPAAGLAPALELAGHARGARLGIESGRVSLSLLAPLAPEERTRRGRRLLIEKDFGPLVDGVLLESFQGRSGGDSPGAIAADLARRGTGAPLWFSVVDGTVPVPRGTAPLIRGSEEWFRALRTARVIITNDCLPIWWEKRPGQRVLQTWHGTPIKRLGHDAAPGATSLTYLRMITAQAPQWDLLLAQSAAAEERLRSALGYTGTTWVGEYPRNAPLVADERARAETRGRTRAELGIAGDVPVILLAPTWREDLREGASPMSRVVDAARIARETGAVVLARGHRMNLLTLGEADGAHGATGGPGETGVPPGVLDVSGHPSAESLMLAADVLVTDYSSIIMDFALTGRPAIAHVPDLEDYRRRRGLYGQWPDDAPWPVTRDDAGLVAELRRVLPARPGPGGERATAPPPQRCGPDPVERTLERLRAWVAQPLGHLP</sequence>
<dbReference type="SUPFAM" id="SSF53448">
    <property type="entry name" value="Nucleotide-diphospho-sugar transferases"/>
    <property type="match status" value="1"/>
</dbReference>
<name>A0ABY1I8H7_9ACTO</name>
<evidence type="ECO:0000256" key="5">
    <source>
        <dbReference type="ARBA" id="ARBA00022944"/>
    </source>
</evidence>
<evidence type="ECO:0000256" key="6">
    <source>
        <dbReference type="ARBA" id="ARBA00023136"/>
    </source>
</evidence>
<feature type="region of interest" description="Disordered" evidence="7">
    <location>
        <begin position="572"/>
        <end position="591"/>
    </location>
</feature>
<dbReference type="InterPro" id="IPR029044">
    <property type="entry name" value="Nucleotide-diphossugar_trans"/>
</dbReference>
<comment type="subcellular location">
    <subcellularLocation>
        <location evidence="1">Cell membrane</location>
        <topology evidence="1">Peripheral membrane protein</topology>
    </subcellularLocation>
</comment>
<dbReference type="Pfam" id="PF04464">
    <property type="entry name" value="Glyphos_transf"/>
    <property type="match status" value="1"/>
</dbReference>
<dbReference type="EMBL" id="FQYL01000004">
    <property type="protein sequence ID" value="SHI75874.1"/>
    <property type="molecule type" value="Genomic_DNA"/>
</dbReference>
<dbReference type="Gene3D" id="3.40.50.11820">
    <property type="match status" value="1"/>
</dbReference>
<dbReference type="PANTHER" id="PTHR37316">
    <property type="entry name" value="TEICHOIC ACID GLYCEROL-PHOSPHATE PRIMASE"/>
    <property type="match status" value="1"/>
</dbReference>
<evidence type="ECO:0000313" key="8">
    <source>
        <dbReference type="EMBL" id="SHI75874.1"/>
    </source>
</evidence>
<evidence type="ECO:0000256" key="2">
    <source>
        <dbReference type="ARBA" id="ARBA00010488"/>
    </source>
</evidence>
<dbReference type="InterPro" id="IPR007554">
    <property type="entry name" value="Glycerophosphate_synth"/>
</dbReference>
<keyword evidence="9" id="KW-1185">Reference proteome</keyword>
<organism evidence="8 9">
    <name type="scientific">Actinomyces denticolens</name>
    <dbReference type="NCBI Taxonomy" id="52767"/>
    <lineage>
        <taxon>Bacteria</taxon>
        <taxon>Bacillati</taxon>
        <taxon>Actinomycetota</taxon>
        <taxon>Actinomycetes</taxon>
        <taxon>Actinomycetales</taxon>
        <taxon>Actinomycetaceae</taxon>
        <taxon>Actinomyces</taxon>
    </lineage>
</organism>
<reference evidence="8 9" key="1">
    <citation type="submission" date="2016-11" db="EMBL/GenBank/DDBJ databases">
        <authorList>
            <person name="Varghese N."/>
            <person name="Submissions S."/>
        </authorList>
    </citation>
    <scope>NUCLEOTIDE SEQUENCE [LARGE SCALE GENOMIC DNA]</scope>
    <source>
        <strain evidence="8 9">PA</strain>
    </source>
</reference>
<dbReference type="RefSeq" id="WP_073452371.1">
    <property type="nucleotide sequence ID" value="NZ_FQYL01000004.1"/>
</dbReference>
<accession>A0ABY1I8H7</accession>
<gene>
    <name evidence="8" type="ORF">SAMN05216246_104222</name>
</gene>
<evidence type="ECO:0000256" key="4">
    <source>
        <dbReference type="ARBA" id="ARBA00022679"/>
    </source>
</evidence>
<proteinExistence type="inferred from homology"/>
<evidence type="ECO:0000313" key="9">
    <source>
        <dbReference type="Proteomes" id="UP000184390"/>
    </source>
</evidence>
<dbReference type="InterPro" id="IPR043149">
    <property type="entry name" value="TagF_N"/>
</dbReference>
<dbReference type="Proteomes" id="UP000184390">
    <property type="component" value="Unassembled WGS sequence"/>
</dbReference>
<evidence type="ECO:0000256" key="3">
    <source>
        <dbReference type="ARBA" id="ARBA00022475"/>
    </source>
</evidence>
<dbReference type="InterPro" id="IPR043148">
    <property type="entry name" value="TagF_C"/>
</dbReference>
<protein>
    <submittedName>
        <fullName evidence="8">CDP-glycerol glycerophosphotransferase, TagB/SpsB family</fullName>
    </submittedName>
</protein>
<dbReference type="SUPFAM" id="SSF53756">
    <property type="entry name" value="UDP-Glycosyltransferase/glycogen phosphorylase"/>
    <property type="match status" value="1"/>
</dbReference>
<feature type="region of interest" description="Disordered" evidence="7">
    <location>
        <begin position="1017"/>
        <end position="1040"/>
    </location>
</feature>